<dbReference type="RefSeq" id="WP_371954983.1">
    <property type="nucleotide sequence ID" value="NZ_JAXCEI010000030.1"/>
</dbReference>
<name>A0ABV4QP24_9ACTN</name>
<proteinExistence type="predicted"/>
<evidence type="ECO:0000313" key="2">
    <source>
        <dbReference type="Proteomes" id="UP001569963"/>
    </source>
</evidence>
<protein>
    <submittedName>
        <fullName evidence="1">Uncharacterized protein</fullName>
    </submittedName>
</protein>
<comment type="caution">
    <text evidence="1">The sequence shown here is derived from an EMBL/GenBank/DDBJ whole genome shotgun (WGS) entry which is preliminary data.</text>
</comment>
<reference evidence="1 2" key="1">
    <citation type="submission" date="2023-11" db="EMBL/GenBank/DDBJ databases">
        <title>Actinomadura monticuli sp. nov., isolated from volcanic ash.</title>
        <authorList>
            <person name="Lee S.D."/>
            <person name="Yang H."/>
            <person name="Kim I.S."/>
        </authorList>
    </citation>
    <scope>NUCLEOTIDE SEQUENCE [LARGE SCALE GENOMIC DNA]</scope>
    <source>
        <strain evidence="1 2">DLS-62</strain>
    </source>
</reference>
<evidence type="ECO:0000313" key="1">
    <source>
        <dbReference type="EMBL" id="MFA1544441.1"/>
    </source>
</evidence>
<accession>A0ABV4QP24</accession>
<gene>
    <name evidence="1" type="ORF">SM611_36415</name>
</gene>
<keyword evidence="2" id="KW-1185">Reference proteome</keyword>
<sequence>MPHPSSAISRLRAPRRRRAPRREAYRFMTRADLNLIVLSSVSADQGPRRRRAWSSAWTLYWRCQWAIASARAEYARRGSRTIRY</sequence>
<dbReference type="EMBL" id="JAXCEI010000030">
    <property type="protein sequence ID" value="MFA1544441.1"/>
    <property type="molecule type" value="Genomic_DNA"/>
</dbReference>
<dbReference type="Proteomes" id="UP001569963">
    <property type="component" value="Unassembled WGS sequence"/>
</dbReference>
<organism evidence="1 2">
    <name type="scientific">Actinomadura monticuli</name>
    <dbReference type="NCBI Taxonomy" id="3097367"/>
    <lineage>
        <taxon>Bacteria</taxon>
        <taxon>Bacillati</taxon>
        <taxon>Actinomycetota</taxon>
        <taxon>Actinomycetes</taxon>
        <taxon>Streptosporangiales</taxon>
        <taxon>Thermomonosporaceae</taxon>
        <taxon>Actinomadura</taxon>
    </lineage>
</organism>